<dbReference type="PANTHER" id="PTHR43179">
    <property type="entry name" value="RHAMNOSYLTRANSFERASE WBBL"/>
    <property type="match status" value="1"/>
</dbReference>
<proteinExistence type="inferred from homology"/>
<dbReference type="RefSeq" id="WP_238277716.1">
    <property type="nucleotide sequence ID" value="NZ_BPQL01000024.1"/>
</dbReference>
<dbReference type="Gene3D" id="3.40.50.2000">
    <property type="entry name" value="Glycogen Phosphorylase B"/>
    <property type="match status" value="1"/>
</dbReference>
<dbReference type="Gene3D" id="3.90.550.10">
    <property type="entry name" value="Spore Coat Polysaccharide Biosynthesis Protein SpsA, Chain A"/>
    <property type="match status" value="1"/>
</dbReference>
<feature type="domain" description="Glycosyl transferase family 1" evidence="4">
    <location>
        <begin position="862"/>
        <end position="993"/>
    </location>
</feature>
<gene>
    <name evidence="6" type="ORF">ABID43_003085</name>
</gene>
<name>A0ABV2L6S1_9HYPH</name>
<dbReference type="Pfam" id="PF00535">
    <property type="entry name" value="Glycos_transf_2"/>
    <property type="match status" value="1"/>
</dbReference>
<dbReference type="InterPro" id="IPR001173">
    <property type="entry name" value="Glyco_trans_2-like"/>
</dbReference>
<dbReference type="SUPFAM" id="SSF53756">
    <property type="entry name" value="UDP-Glycosyltransferase/glycogen phosphorylase"/>
    <property type="match status" value="1"/>
</dbReference>
<sequence>MRDGNVAISWITLHEGGVLLALATGTHREEVQVQVRFAGGEAQDLPVEPANRINGLELVYAPLPESLAQHPGTCTVSVKVHGQTYTERFEAGTDQYSGCFDGVWDYRLEGWLSPLFPTANPSVRLIVDGEVGDPVALDRYRSEFQFMVSGQAGWNGFSLPLPPHALDGKPHRLGIQAGKTTLEFGTWSSQPRYNIDTLAPDNFRGWYFDPTTADAPTTLRIVRGGATRSELKTHTRADVKAAFGRDVAGFVFSQQDIQPGSELFAGPEGGGLLLGRFSNDLLVHVQAQRREARARLLEFESPATSVMARRSIRTRLVEVERARGHGPITFQPVVATETLAATADVTPRPAPVARSRQVPPPVCAIVPVYKGLSDLKLCLASLIPELSAGTARAIVINDASPDPEIGRYLASVAAENHPGLTILENPKNLGFIGTVNRGFSLLEPDEDVLLVNADTILPPGLVARLARHCHARPGVASVTPLSNNATILSFPNVVVPSLPALGLDVAEIDRAFAGHGAEPVEIPTGVGFCMHLNRHALDEVGAFSPDWGKGYCEEVDWCLSARDLGWIHLAAPDTFVIHEGSVSFGVAERVTILATNHARLEALYPEYLAEVRAFVRADPLEAVRTDVLLSLLKGRFSALTLHLMHGLGGGTKRYVDDIQGLRRSEDHESAVLSPVEDRGDDPRLLLSFHRADVTLTLRPESVERTLEAIEAAGVAVQIHVNSRLTFRSAFLETLLSGKRPFTVMLHDFQWYCPRVHLTDERNSYCGEPTPAVCQLCVSGGVEHNFADHDALIENDLESWLGFNTRILQRATTILAPSEDTARRYRARLNLSDIVVAPHPEPRLHGTTSVVSRIGGAKGSPKGSPKGGLRIAVVGAIGRVKGFDVLVRLVERAARDRMPFYLTVVGFTADDERLKRYKNAAVTGSYKHSELKAKLDEIDPDFVFLSSIWPETYSYVLSEVWEAGYPVVAFDIGAPADRIKTVGGGVVIPFTRDSRLILDALMAARDQVATLPPMRPVPTIVPSLEAYYGQPGAIAAPADDVVPNGAIPAVAAASAHPADDEDLEAGGLAVVHDVSRDRDDPPVRDRAAVAAEMIP</sequence>
<comment type="caution">
    <text evidence="6">The sequence shown here is derived from an EMBL/GenBank/DDBJ whole genome shotgun (WGS) entry which is preliminary data.</text>
</comment>
<accession>A0ABV2L6S1</accession>
<keyword evidence="2" id="KW-0328">Glycosyltransferase</keyword>
<evidence type="ECO:0000313" key="7">
    <source>
        <dbReference type="Proteomes" id="UP001549145"/>
    </source>
</evidence>
<dbReference type="InterPro" id="IPR001296">
    <property type="entry name" value="Glyco_trans_1"/>
</dbReference>
<evidence type="ECO:0000259" key="4">
    <source>
        <dbReference type="Pfam" id="PF00534"/>
    </source>
</evidence>
<evidence type="ECO:0000256" key="3">
    <source>
        <dbReference type="ARBA" id="ARBA00022679"/>
    </source>
</evidence>
<dbReference type="SUPFAM" id="SSF53448">
    <property type="entry name" value="Nucleotide-diphospho-sugar transferases"/>
    <property type="match status" value="1"/>
</dbReference>
<dbReference type="InterPro" id="IPR029044">
    <property type="entry name" value="Nucleotide-diphossugar_trans"/>
</dbReference>
<keyword evidence="7" id="KW-1185">Reference proteome</keyword>
<dbReference type="EMBL" id="JBEPMM010000008">
    <property type="protein sequence ID" value="MET3693535.1"/>
    <property type="molecule type" value="Genomic_DNA"/>
</dbReference>
<dbReference type="Proteomes" id="UP001549145">
    <property type="component" value="Unassembled WGS sequence"/>
</dbReference>
<reference evidence="6 7" key="1">
    <citation type="submission" date="2024-06" db="EMBL/GenBank/DDBJ databases">
        <title>Genomic Encyclopedia of Type Strains, Phase IV (KMG-IV): sequencing the most valuable type-strain genomes for metagenomic binning, comparative biology and taxonomic classification.</title>
        <authorList>
            <person name="Goeker M."/>
        </authorList>
    </citation>
    <scope>NUCLEOTIDE SEQUENCE [LARGE SCALE GENOMIC DNA]</scope>
    <source>
        <strain evidence="6 7">DSM 21331</strain>
    </source>
</reference>
<evidence type="ECO:0000256" key="1">
    <source>
        <dbReference type="ARBA" id="ARBA00006739"/>
    </source>
</evidence>
<comment type="similarity">
    <text evidence="1">Belongs to the glycosyltransferase 2 family.</text>
</comment>
<dbReference type="PANTHER" id="PTHR43179:SF12">
    <property type="entry name" value="GALACTOFURANOSYLTRANSFERASE GLFT2"/>
    <property type="match status" value="1"/>
</dbReference>
<organism evidence="6 7">
    <name type="scientific">Methylobacterium goesingense</name>
    <dbReference type="NCBI Taxonomy" id="243690"/>
    <lineage>
        <taxon>Bacteria</taxon>
        <taxon>Pseudomonadati</taxon>
        <taxon>Pseudomonadota</taxon>
        <taxon>Alphaproteobacteria</taxon>
        <taxon>Hyphomicrobiales</taxon>
        <taxon>Methylobacteriaceae</taxon>
        <taxon>Methylobacterium</taxon>
    </lineage>
</organism>
<evidence type="ECO:0000313" key="6">
    <source>
        <dbReference type="EMBL" id="MET3693535.1"/>
    </source>
</evidence>
<dbReference type="Pfam" id="PF00534">
    <property type="entry name" value="Glycos_transf_1"/>
    <property type="match status" value="1"/>
</dbReference>
<evidence type="ECO:0000259" key="5">
    <source>
        <dbReference type="Pfam" id="PF00535"/>
    </source>
</evidence>
<evidence type="ECO:0000256" key="2">
    <source>
        <dbReference type="ARBA" id="ARBA00022676"/>
    </source>
</evidence>
<feature type="domain" description="Glycosyltransferase 2-like" evidence="5">
    <location>
        <begin position="364"/>
        <end position="540"/>
    </location>
</feature>
<protein>
    <submittedName>
        <fullName evidence="6">GT2 family glycosyltransferase</fullName>
    </submittedName>
</protein>
<keyword evidence="3" id="KW-0808">Transferase</keyword>